<feature type="domain" description="DUF4332" evidence="2">
    <location>
        <begin position="1046"/>
        <end position="1165"/>
    </location>
</feature>
<feature type="region of interest" description="Disordered" evidence="1">
    <location>
        <begin position="1262"/>
        <end position="1393"/>
    </location>
</feature>
<dbReference type="Gene3D" id="3.40.50.300">
    <property type="entry name" value="P-loop containing nucleotide triphosphate hydrolases"/>
    <property type="match status" value="1"/>
</dbReference>
<evidence type="ECO:0000313" key="4">
    <source>
        <dbReference type="Proteomes" id="UP000320176"/>
    </source>
</evidence>
<evidence type="ECO:0000256" key="1">
    <source>
        <dbReference type="SAM" id="MobiDB-lite"/>
    </source>
</evidence>
<reference evidence="3 4" key="1">
    <citation type="submission" date="2019-02" db="EMBL/GenBank/DDBJ databases">
        <title>Deep-cultivation of Planctomycetes and their phenomic and genomic characterization uncovers novel biology.</title>
        <authorList>
            <person name="Wiegand S."/>
            <person name="Jogler M."/>
            <person name="Boedeker C."/>
            <person name="Pinto D."/>
            <person name="Vollmers J."/>
            <person name="Rivas-Marin E."/>
            <person name="Kohn T."/>
            <person name="Peeters S.H."/>
            <person name="Heuer A."/>
            <person name="Rast P."/>
            <person name="Oberbeckmann S."/>
            <person name="Bunk B."/>
            <person name="Jeske O."/>
            <person name="Meyerdierks A."/>
            <person name="Storesund J.E."/>
            <person name="Kallscheuer N."/>
            <person name="Luecker S."/>
            <person name="Lage O.M."/>
            <person name="Pohl T."/>
            <person name="Merkel B.J."/>
            <person name="Hornburger P."/>
            <person name="Mueller R.-W."/>
            <person name="Bruemmer F."/>
            <person name="Labrenz M."/>
            <person name="Spormann A.M."/>
            <person name="Op Den Camp H."/>
            <person name="Overmann J."/>
            <person name="Amann R."/>
            <person name="Jetten M.S.M."/>
            <person name="Mascher T."/>
            <person name="Medema M.H."/>
            <person name="Devos D.P."/>
            <person name="Kaster A.-K."/>
            <person name="Ovreas L."/>
            <person name="Rohde M."/>
            <person name="Galperin M.Y."/>
            <person name="Jogler C."/>
        </authorList>
    </citation>
    <scope>NUCLEOTIDE SEQUENCE [LARGE SCALE GENOMIC DNA]</scope>
    <source>
        <strain evidence="3 4">Pla52n</strain>
    </source>
</reference>
<name>A0A5C6BDN2_9BACT</name>
<feature type="compositionally biased region" description="Gly residues" evidence="1">
    <location>
        <begin position="1286"/>
        <end position="1314"/>
    </location>
</feature>
<gene>
    <name evidence="3" type="ORF">Pla52n_11270</name>
</gene>
<dbReference type="SUPFAM" id="SSF52540">
    <property type="entry name" value="P-loop containing nucleoside triphosphate hydrolases"/>
    <property type="match status" value="1"/>
</dbReference>
<accession>A0A5C6BDN2</accession>
<feature type="compositionally biased region" description="Polar residues" evidence="1">
    <location>
        <begin position="169"/>
        <end position="183"/>
    </location>
</feature>
<feature type="region of interest" description="Disordered" evidence="1">
    <location>
        <begin position="169"/>
        <end position="227"/>
    </location>
</feature>
<sequence>MLLDRIDIDSHGPLNRVELGPFAEHLNVVTGPEGSGKTAIARFIRDSLIHREYPLGMMSSSTGRVVWADVNGRLHCRREKDGTSTGRRTVEFESRGDSAYGYDGLRGSWLAAASGSTDATRALQSLRVPESLIDGVVVDTAISSVTRVVAACIRSGLDTQEFYRDLPANSSSMHQCRNGQLGSESKESDERRKLRDELARVEAELARSSQHGEHVGPSTTEHERLTARRNELSRRLANHSKSDSPRPVPPTRQHSAEYMQWSHRLEQLHDRIWNLQVEQNELRRWIDYLDADRQRFATSEASLRSRYAADGLPVDSYQAVRALRDDARLRSQLQEIDVQVLRWRRVLAEIRGLQEAALASRQNHPAGWYGLRYPGDPTETRRNRMEQFIRSLDHHGERNQWDDYYRHSGTSGIDEIDARIEAALRQLDGLVRQYAGNRDLDFAATDAPIWNASWYRGVTPVHGRGENATLVDTLRSIRSDLENARQHGFRYDGVDRNATESMLSATAERQRQRRESELYDLGRCERWLVGSIEQLLSHRESLIRQYDFADQLRYPAWGSNTRYTEHGDGQYSDWYLLHLQREGDLRRADHQRVTAELERCLDEAASIRRSMRGLPVVAQWNDVTSHLDSEIWIDREAILTELRDIDRRLAGHSRTRWLRNRRAELIDRLGVPHTRDTYQEISPLATEASQWLVRLSAGRLRQVNWDRNAVQWSRTNEPANGNVSYGRVLIDGRDEATCSGVDRALASLAVRMAAADLLEGAGRSLPLVIETHRELLTQETVASGEFRGDGYLPASLRNHDIDGRGALALVAALQDFVTQGRQVILLTSSEALTHQVIKAGARSFRLQADRIVHPHRPIWRPHYASETYVGPYAHTYGDHVATGPASFVDNYHDHFVDAPPVPSPPVPSPVAPLRRPAFRPAALSPNAPAADINRNFDMAWREAYGLYDNPERPAPPVSQHPEWIDGYYFADAYTTSPRSRDMVMNDSANGVAASGSVFGMRDTVFTTAGESQQISQSIAARGLARPTSPFFLTVDSPIDQAPSVDAVAAARLRGLSVTHVNHLMQQDPNRLADALGLANVDAATVRRWQSECRLVCHVPQLRGFDARVLVGCGITNPAQLASTNPVELLERVESFLATADGQRILLSGTSYELSRITSWIAAANRNALDPDTVRYYDTRTIDGRVLKARGVIGDHDSDRYEYRFDDDGNEIVYPSFEQQRNRARRREILRARRNRSQSNYGIRNVAGDDRDVSGTGGYAAGNGNGFGNGFGRPNRATGNSVSSSGLGNGSRNGSGSGSGNGNGSGSGYGSGAGNGQARSNGSRRSSERGERTPRQYVSLPNDASVESEYRRAERPERESREARQARESRDTREGRRSREDRDRRERSSSDSERELRFYLARNSPIVDAPSIGSRMAARLEAVGIYTVDDLLNADADALAAELDHRRIDASVITAWQQQATLVCRIPMLRGHDAQLLVAAEITTAEEVASQDPQELLSLVTPVARSNEGKRILRGSKSPDLEEVTEWIECASQNRELVAA</sequence>
<dbReference type="Pfam" id="PF14229">
    <property type="entry name" value="DUF4332"/>
    <property type="match status" value="2"/>
</dbReference>
<proteinExistence type="predicted"/>
<evidence type="ECO:0000259" key="2">
    <source>
        <dbReference type="Pfam" id="PF14229"/>
    </source>
</evidence>
<feature type="domain" description="DUF4332" evidence="2">
    <location>
        <begin position="1409"/>
        <end position="1532"/>
    </location>
</feature>
<dbReference type="EMBL" id="SJPN01000001">
    <property type="protein sequence ID" value="TWU08544.1"/>
    <property type="molecule type" value="Genomic_DNA"/>
</dbReference>
<dbReference type="PANTHER" id="PTHR31294:SF8">
    <property type="entry name" value="KERATIN-ASSOCIATED PROTEIN 21-1-RELATED"/>
    <property type="match status" value="1"/>
</dbReference>
<feature type="compositionally biased region" description="Basic and acidic residues" evidence="1">
    <location>
        <begin position="1324"/>
        <end position="1333"/>
    </location>
</feature>
<feature type="compositionally biased region" description="Basic and acidic residues" evidence="1">
    <location>
        <begin position="184"/>
        <end position="227"/>
    </location>
</feature>
<evidence type="ECO:0000313" key="3">
    <source>
        <dbReference type="EMBL" id="TWU08544.1"/>
    </source>
</evidence>
<dbReference type="RefSeq" id="WP_197454306.1">
    <property type="nucleotide sequence ID" value="NZ_CP151726.1"/>
</dbReference>
<feature type="compositionally biased region" description="Basic and acidic residues" evidence="1">
    <location>
        <begin position="1347"/>
        <end position="1393"/>
    </location>
</feature>
<dbReference type="InterPro" id="IPR027417">
    <property type="entry name" value="P-loop_NTPase"/>
</dbReference>
<comment type="caution">
    <text evidence="3">The sequence shown here is derived from an EMBL/GenBank/DDBJ whole genome shotgun (WGS) entry which is preliminary data.</text>
</comment>
<dbReference type="PANTHER" id="PTHR31294">
    <property type="match status" value="1"/>
</dbReference>
<dbReference type="InterPro" id="IPR025567">
    <property type="entry name" value="DUF4332"/>
</dbReference>
<dbReference type="Proteomes" id="UP000320176">
    <property type="component" value="Unassembled WGS sequence"/>
</dbReference>
<organism evidence="3 4">
    <name type="scientific">Stieleria varia</name>
    <dbReference type="NCBI Taxonomy" id="2528005"/>
    <lineage>
        <taxon>Bacteria</taxon>
        <taxon>Pseudomonadati</taxon>
        <taxon>Planctomycetota</taxon>
        <taxon>Planctomycetia</taxon>
        <taxon>Pirellulales</taxon>
        <taxon>Pirellulaceae</taxon>
        <taxon>Stieleria</taxon>
    </lineage>
</organism>
<dbReference type="Gene3D" id="1.10.150.20">
    <property type="entry name" value="5' to 3' exonuclease, C-terminal subdomain"/>
    <property type="match status" value="1"/>
</dbReference>
<keyword evidence="4" id="KW-1185">Reference proteome</keyword>
<protein>
    <submittedName>
        <fullName evidence="3">Pathogenicity locus</fullName>
    </submittedName>
</protein>